<dbReference type="PRINTS" id="PR00463">
    <property type="entry name" value="EP450I"/>
</dbReference>
<comment type="caution">
    <text evidence="11">The sequence shown here is derived from an EMBL/GenBank/DDBJ whole genome shotgun (WGS) entry which is preliminary data.</text>
</comment>
<evidence type="ECO:0000313" key="12">
    <source>
        <dbReference type="Proteomes" id="UP000092993"/>
    </source>
</evidence>
<reference evidence="11 12" key="1">
    <citation type="submission" date="2016-03" db="EMBL/GenBank/DDBJ databases">
        <title>Whole genome sequencing of Grifola frondosa 9006-11.</title>
        <authorList>
            <person name="Min B."/>
            <person name="Park H."/>
            <person name="Kim J.-G."/>
            <person name="Cho H."/>
            <person name="Oh Y.-L."/>
            <person name="Kong W.-S."/>
            <person name="Choi I.-G."/>
        </authorList>
    </citation>
    <scope>NUCLEOTIDE SEQUENCE [LARGE SCALE GENOMIC DNA]</scope>
    <source>
        <strain evidence="11 12">9006-11</strain>
    </source>
</reference>
<dbReference type="InterPro" id="IPR036396">
    <property type="entry name" value="Cyt_P450_sf"/>
</dbReference>
<evidence type="ECO:0000256" key="6">
    <source>
        <dbReference type="ARBA" id="ARBA00023002"/>
    </source>
</evidence>
<gene>
    <name evidence="11" type="primary">CYP72A1</name>
    <name evidence="11" type="ORF">A0H81_08150</name>
</gene>
<comment type="pathway">
    <text evidence="2">Secondary metabolite biosynthesis.</text>
</comment>
<dbReference type="Gene3D" id="1.10.630.10">
    <property type="entry name" value="Cytochrome P450"/>
    <property type="match status" value="1"/>
</dbReference>
<keyword evidence="12" id="KW-1185">Reference proteome</keyword>
<evidence type="ECO:0000313" key="11">
    <source>
        <dbReference type="EMBL" id="OBZ71957.1"/>
    </source>
</evidence>
<dbReference type="SUPFAM" id="SSF48264">
    <property type="entry name" value="Cytochrome P450"/>
    <property type="match status" value="1"/>
</dbReference>
<dbReference type="GO" id="GO:0005506">
    <property type="term" value="F:iron ion binding"/>
    <property type="evidence" value="ECO:0007669"/>
    <property type="project" value="InterPro"/>
</dbReference>
<keyword evidence="8 10" id="KW-0503">Monooxygenase</keyword>
<dbReference type="InterPro" id="IPR001128">
    <property type="entry name" value="Cyt_P450"/>
</dbReference>
<comment type="cofactor">
    <cofactor evidence="1 9">
        <name>heme</name>
        <dbReference type="ChEBI" id="CHEBI:30413"/>
    </cofactor>
</comment>
<evidence type="ECO:0000256" key="2">
    <source>
        <dbReference type="ARBA" id="ARBA00005179"/>
    </source>
</evidence>
<keyword evidence="6 10" id="KW-0560">Oxidoreductase</keyword>
<evidence type="ECO:0000256" key="7">
    <source>
        <dbReference type="ARBA" id="ARBA00023004"/>
    </source>
</evidence>
<dbReference type="GO" id="GO:0016705">
    <property type="term" value="F:oxidoreductase activity, acting on paired donors, with incorporation or reduction of molecular oxygen"/>
    <property type="evidence" value="ECO:0007669"/>
    <property type="project" value="InterPro"/>
</dbReference>
<dbReference type="GO" id="GO:0004497">
    <property type="term" value="F:monooxygenase activity"/>
    <property type="evidence" value="ECO:0007669"/>
    <property type="project" value="UniProtKB-KW"/>
</dbReference>
<dbReference type="AlphaFoldDB" id="A0A1C7M613"/>
<proteinExistence type="inferred from homology"/>
<dbReference type="OMA" id="ADPTWDQ"/>
<dbReference type="InterPro" id="IPR050121">
    <property type="entry name" value="Cytochrome_P450_monoxygenase"/>
</dbReference>
<protein>
    <submittedName>
        <fullName evidence="11">Secologanin synthase</fullName>
    </submittedName>
</protein>
<evidence type="ECO:0000256" key="8">
    <source>
        <dbReference type="ARBA" id="ARBA00023033"/>
    </source>
</evidence>
<dbReference type="PRINTS" id="PR00385">
    <property type="entry name" value="P450"/>
</dbReference>
<keyword evidence="4 9" id="KW-0349">Heme</keyword>
<dbReference type="Proteomes" id="UP000092993">
    <property type="component" value="Unassembled WGS sequence"/>
</dbReference>
<dbReference type="InterPro" id="IPR002401">
    <property type="entry name" value="Cyt_P450_E_grp-I"/>
</dbReference>
<organism evidence="11 12">
    <name type="scientific">Grifola frondosa</name>
    <name type="common">Maitake</name>
    <name type="synonym">Polyporus frondosus</name>
    <dbReference type="NCBI Taxonomy" id="5627"/>
    <lineage>
        <taxon>Eukaryota</taxon>
        <taxon>Fungi</taxon>
        <taxon>Dikarya</taxon>
        <taxon>Basidiomycota</taxon>
        <taxon>Agaricomycotina</taxon>
        <taxon>Agaricomycetes</taxon>
        <taxon>Polyporales</taxon>
        <taxon>Grifolaceae</taxon>
        <taxon>Grifola</taxon>
    </lineage>
</organism>
<dbReference type="PANTHER" id="PTHR24305:SF166">
    <property type="entry name" value="CYTOCHROME P450 12A4, MITOCHONDRIAL-RELATED"/>
    <property type="match status" value="1"/>
</dbReference>
<accession>A0A1C7M613</accession>
<dbReference type="GO" id="GO:0020037">
    <property type="term" value="F:heme binding"/>
    <property type="evidence" value="ECO:0007669"/>
    <property type="project" value="InterPro"/>
</dbReference>
<dbReference type="STRING" id="5627.A0A1C7M613"/>
<comment type="similarity">
    <text evidence="3 10">Belongs to the cytochrome P450 family.</text>
</comment>
<keyword evidence="5 9" id="KW-0479">Metal-binding</keyword>
<sequence length="323" mass="35426">MTFVILTLASFVNRLDSIGIAGFSHDFGSLDGKKSAVATVFETFGTLKPSVLTKFILLFSQTFPILFRIPTPLSRLERQLNSSTQGIADELLENTRKESYGTNTAEKSIIGVLIKAEDQDASLHLSQEEIMAQMKVLILAGYETTSISLTWALIELSKKPEKQVKLRKELAGFAGADPTWDQLTNGLPYLDAVVHEILRLHAPVSQITRVATADDVIPLSVPVQTASGKRVDSIYVPKGQTIMVPIECINRSEAVWGADAKEFVPERWLDGGVPKKAHEIQGHRHLLTFSDGARMCLGRGFALAEFKVGSAALLHEFAHADRS</sequence>
<evidence type="ECO:0000256" key="1">
    <source>
        <dbReference type="ARBA" id="ARBA00001971"/>
    </source>
</evidence>
<evidence type="ECO:0000256" key="3">
    <source>
        <dbReference type="ARBA" id="ARBA00010617"/>
    </source>
</evidence>
<name>A0A1C7M613_GRIFR</name>
<dbReference type="Pfam" id="PF00067">
    <property type="entry name" value="p450"/>
    <property type="match status" value="1"/>
</dbReference>
<feature type="binding site" description="axial binding residue" evidence="9">
    <location>
        <position position="296"/>
    </location>
    <ligand>
        <name>heme</name>
        <dbReference type="ChEBI" id="CHEBI:30413"/>
    </ligand>
    <ligandPart>
        <name>Fe</name>
        <dbReference type="ChEBI" id="CHEBI:18248"/>
    </ligandPart>
</feature>
<dbReference type="OrthoDB" id="1470350at2759"/>
<dbReference type="InterPro" id="IPR017972">
    <property type="entry name" value="Cyt_P450_CS"/>
</dbReference>
<dbReference type="PROSITE" id="PS00086">
    <property type="entry name" value="CYTOCHROME_P450"/>
    <property type="match status" value="1"/>
</dbReference>
<evidence type="ECO:0000256" key="10">
    <source>
        <dbReference type="RuleBase" id="RU000461"/>
    </source>
</evidence>
<evidence type="ECO:0000256" key="9">
    <source>
        <dbReference type="PIRSR" id="PIRSR602401-1"/>
    </source>
</evidence>
<keyword evidence="7 9" id="KW-0408">Iron</keyword>
<dbReference type="PANTHER" id="PTHR24305">
    <property type="entry name" value="CYTOCHROME P450"/>
    <property type="match status" value="1"/>
</dbReference>
<evidence type="ECO:0000256" key="5">
    <source>
        <dbReference type="ARBA" id="ARBA00022723"/>
    </source>
</evidence>
<evidence type="ECO:0000256" key="4">
    <source>
        <dbReference type="ARBA" id="ARBA00022617"/>
    </source>
</evidence>
<dbReference type="EMBL" id="LUGG01000010">
    <property type="protein sequence ID" value="OBZ71957.1"/>
    <property type="molecule type" value="Genomic_DNA"/>
</dbReference>